<evidence type="ECO:0000313" key="1">
    <source>
        <dbReference type="EMBL" id="KAK8574415.1"/>
    </source>
</evidence>
<organism evidence="1 2">
    <name type="scientific">Hibiscus sabdariffa</name>
    <name type="common">roselle</name>
    <dbReference type="NCBI Taxonomy" id="183260"/>
    <lineage>
        <taxon>Eukaryota</taxon>
        <taxon>Viridiplantae</taxon>
        <taxon>Streptophyta</taxon>
        <taxon>Embryophyta</taxon>
        <taxon>Tracheophyta</taxon>
        <taxon>Spermatophyta</taxon>
        <taxon>Magnoliopsida</taxon>
        <taxon>eudicotyledons</taxon>
        <taxon>Gunneridae</taxon>
        <taxon>Pentapetalae</taxon>
        <taxon>rosids</taxon>
        <taxon>malvids</taxon>
        <taxon>Malvales</taxon>
        <taxon>Malvaceae</taxon>
        <taxon>Malvoideae</taxon>
        <taxon>Hibiscus</taxon>
    </lineage>
</organism>
<keyword evidence="2" id="KW-1185">Reference proteome</keyword>
<name>A0ABR2F7W4_9ROSI</name>
<protein>
    <submittedName>
        <fullName evidence="1">Uncharacterized protein</fullName>
    </submittedName>
</protein>
<sequence>MPRRPPNRVRFPRNNRHHFYSCVYCNNRILNVPRNNGNAVALLLCRIYDVVLDEYVENLLLLFSATKGGGLEHGDVVMCDARQTVSVRFNSRPNRRFHNRLPVVNVNCNGQIGERVTLPGRINYEPVLLFRSDLFPLQLLNEPVLQKKGILNENDGCRNSLLYTVYTEND</sequence>
<accession>A0ABR2F7W4</accession>
<reference evidence="1 2" key="1">
    <citation type="journal article" date="2024" name="G3 (Bethesda)">
        <title>Genome assembly of Hibiscus sabdariffa L. provides insights into metabolisms of medicinal natural products.</title>
        <authorList>
            <person name="Kim T."/>
        </authorList>
    </citation>
    <scope>NUCLEOTIDE SEQUENCE [LARGE SCALE GENOMIC DNA]</scope>
    <source>
        <strain evidence="1">TK-2024</strain>
        <tissue evidence="1">Old leaves</tissue>
    </source>
</reference>
<comment type="caution">
    <text evidence="1">The sequence shown here is derived from an EMBL/GenBank/DDBJ whole genome shotgun (WGS) entry which is preliminary data.</text>
</comment>
<dbReference type="EMBL" id="JBBPBM010000007">
    <property type="protein sequence ID" value="KAK8574415.1"/>
    <property type="molecule type" value="Genomic_DNA"/>
</dbReference>
<evidence type="ECO:0000313" key="2">
    <source>
        <dbReference type="Proteomes" id="UP001472677"/>
    </source>
</evidence>
<dbReference type="Proteomes" id="UP001472677">
    <property type="component" value="Unassembled WGS sequence"/>
</dbReference>
<proteinExistence type="predicted"/>
<gene>
    <name evidence="1" type="ORF">V6N12_062109</name>
</gene>